<dbReference type="Proteomes" id="UP000242470">
    <property type="component" value="Unassembled WGS sequence"/>
</dbReference>
<feature type="signal peptide" evidence="2">
    <location>
        <begin position="1"/>
        <end position="22"/>
    </location>
</feature>
<evidence type="ECO:0000313" key="4">
    <source>
        <dbReference type="Proteomes" id="UP000242470"/>
    </source>
</evidence>
<accession>A0AAP8TT71</accession>
<sequence>MKKSILASSLAVALGVTGYSLATDGNEAQASEQNVDYAHLADLAQNHPSELNAAPIQEGAYDIHFVYNGNAYNFTSDGHSWEWQWYYVGSASNDVADVSTAASTVSYENTAADVQGQQQSSNYNVEAVSAPTQPESTSSYTSSRNYSTTQTAAPATRSYSVAQTSAPASTGGSVKSQFLAAGGNEAMWNAIVLPESGGNPNAVNPAGYRGLGQTMESWGTGSVANQTKGMLNYVQQRYGSVDAAIAFRANHGWW</sequence>
<dbReference type="Gene3D" id="1.10.530.10">
    <property type="match status" value="1"/>
</dbReference>
<evidence type="ECO:0000256" key="2">
    <source>
        <dbReference type="SAM" id="SignalP"/>
    </source>
</evidence>
<dbReference type="EMBL" id="PPQW01000025">
    <property type="protein sequence ID" value="PNZ67635.1"/>
    <property type="molecule type" value="Genomic_DNA"/>
</dbReference>
<gene>
    <name evidence="3" type="ORF">CD158_05560</name>
</gene>
<dbReference type="GeneID" id="64982996"/>
<feature type="chain" id="PRO_5042884479" evidence="2">
    <location>
        <begin position="23"/>
        <end position="254"/>
    </location>
</feature>
<reference evidence="3 4" key="1">
    <citation type="submission" date="2017-08" db="EMBL/GenBank/DDBJ databases">
        <title>Draft genome sequences of 64 type strains of genus Staph aureus.</title>
        <authorList>
            <person name="Cole K."/>
            <person name="Golubchik T."/>
            <person name="Russell J."/>
            <person name="Foster D."/>
            <person name="Llewelyn M."/>
            <person name="Wilson D."/>
            <person name="Crook D."/>
            <person name="Paul J."/>
        </authorList>
    </citation>
    <scope>NUCLEOTIDE SEQUENCE [LARGE SCALE GENOMIC DNA]</scope>
    <source>
        <strain evidence="3 4">NCTC 12101</strain>
    </source>
</reference>
<dbReference type="InterPro" id="IPR023346">
    <property type="entry name" value="Lysozyme-like_dom_sf"/>
</dbReference>
<dbReference type="RefSeq" id="WP_059107972.1">
    <property type="nucleotide sequence ID" value="NZ_AP024589.1"/>
</dbReference>
<evidence type="ECO:0000256" key="1">
    <source>
        <dbReference type="SAM" id="MobiDB-lite"/>
    </source>
</evidence>
<feature type="compositionally biased region" description="Low complexity" evidence="1">
    <location>
        <begin position="131"/>
        <end position="151"/>
    </location>
</feature>
<name>A0AAP8TT71_9STAP</name>
<organism evidence="3 4">
    <name type="scientific">Staphylococcus auricularis</name>
    <dbReference type="NCBI Taxonomy" id="29379"/>
    <lineage>
        <taxon>Bacteria</taxon>
        <taxon>Bacillati</taxon>
        <taxon>Bacillota</taxon>
        <taxon>Bacilli</taxon>
        <taxon>Bacillales</taxon>
        <taxon>Staphylococcaceae</taxon>
        <taxon>Staphylococcus</taxon>
    </lineage>
</organism>
<comment type="caution">
    <text evidence="3">The sequence shown here is derived from an EMBL/GenBank/DDBJ whole genome shotgun (WGS) entry which is preliminary data.</text>
</comment>
<proteinExistence type="predicted"/>
<feature type="region of interest" description="Disordered" evidence="1">
    <location>
        <begin position="126"/>
        <end position="159"/>
    </location>
</feature>
<evidence type="ECO:0000313" key="3">
    <source>
        <dbReference type="EMBL" id="PNZ67635.1"/>
    </source>
</evidence>
<dbReference type="SUPFAM" id="SSF53955">
    <property type="entry name" value="Lysozyme-like"/>
    <property type="match status" value="1"/>
</dbReference>
<keyword evidence="2" id="KW-0732">Signal</keyword>
<dbReference type="AlphaFoldDB" id="A0AAP8TT71"/>
<protein>
    <submittedName>
        <fullName evidence="3">Transglycosylase</fullName>
    </submittedName>
</protein>